<evidence type="ECO:0000256" key="4">
    <source>
        <dbReference type="ARBA" id="ARBA00023136"/>
    </source>
</evidence>
<feature type="compositionally biased region" description="Basic and acidic residues" evidence="5">
    <location>
        <begin position="140"/>
        <end position="154"/>
    </location>
</feature>
<comment type="subcellular location">
    <subcellularLocation>
        <location evidence="1">Membrane</location>
        <topology evidence="1">Single-pass membrane protein</topology>
    </subcellularLocation>
</comment>
<dbReference type="InterPro" id="IPR051694">
    <property type="entry name" value="Immunoregulatory_rcpt-like"/>
</dbReference>
<evidence type="ECO:0000256" key="3">
    <source>
        <dbReference type="ARBA" id="ARBA00022989"/>
    </source>
</evidence>
<keyword evidence="4 6" id="KW-0472">Membrane</keyword>
<reference evidence="7" key="2">
    <citation type="journal article" date="2023" name="IMA Fungus">
        <title>Comparative genomic study of the Penicillium genus elucidates a diverse pangenome and 15 lateral gene transfer events.</title>
        <authorList>
            <person name="Petersen C."/>
            <person name="Sorensen T."/>
            <person name="Nielsen M.R."/>
            <person name="Sondergaard T.E."/>
            <person name="Sorensen J.L."/>
            <person name="Fitzpatrick D.A."/>
            <person name="Frisvad J.C."/>
            <person name="Nielsen K.L."/>
        </authorList>
    </citation>
    <scope>NUCLEOTIDE SEQUENCE</scope>
    <source>
        <strain evidence="7">IBT 35673</strain>
    </source>
</reference>
<protein>
    <recommendedName>
        <fullName evidence="9">Mid2 domain-containing protein</fullName>
    </recommendedName>
</protein>
<feature type="transmembrane region" description="Helical" evidence="6">
    <location>
        <begin position="75"/>
        <end position="99"/>
    </location>
</feature>
<sequence>MADPEITATAGVAPVVTSVNGTTTTIPSTTSVPTASTTSATTTTGEKATQPTATSPPTETKSTNGDTGLSHSQTVAIGAGAGAGAGVLGLGCLLGCLCWRRRRRRRKEEAFNTFGQAGSSRGGSEWDNWSQPASRRLSHGVKELASDSPFDRGLTELSSKNHRSVYEVE</sequence>
<keyword evidence="3 6" id="KW-1133">Transmembrane helix</keyword>
<accession>A0A9W9QIK2</accession>
<feature type="compositionally biased region" description="Low complexity" evidence="5">
    <location>
        <begin position="14"/>
        <end position="53"/>
    </location>
</feature>
<gene>
    <name evidence="7" type="ORF">N7452_007674</name>
</gene>
<evidence type="ECO:0000313" key="7">
    <source>
        <dbReference type="EMBL" id="KAJ5335271.1"/>
    </source>
</evidence>
<dbReference type="PANTHER" id="PTHR15549">
    <property type="entry name" value="PAIRED IMMUNOGLOBULIN-LIKE TYPE 2 RECEPTOR"/>
    <property type="match status" value="1"/>
</dbReference>
<feature type="region of interest" description="Disordered" evidence="5">
    <location>
        <begin position="1"/>
        <end position="69"/>
    </location>
</feature>
<dbReference type="GO" id="GO:0071944">
    <property type="term" value="C:cell periphery"/>
    <property type="evidence" value="ECO:0007669"/>
    <property type="project" value="UniProtKB-ARBA"/>
</dbReference>
<feature type="compositionally biased region" description="Polar residues" evidence="5">
    <location>
        <begin position="55"/>
        <end position="69"/>
    </location>
</feature>
<feature type="region of interest" description="Disordered" evidence="5">
    <location>
        <begin position="114"/>
        <end position="169"/>
    </location>
</feature>
<evidence type="ECO:0000256" key="6">
    <source>
        <dbReference type="SAM" id="Phobius"/>
    </source>
</evidence>
<evidence type="ECO:0000256" key="2">
    <source>
        <dbReference type="ARBA" id="ARBA00022692"/>
    </source>
</evidence>
<evidence type="ECO:0000256" key="5">
    <source>
        <dbReference type="SAM" id="MobiDB-lite"/>
    </source>
</evidence>
<evidence type="ECO:0008006" key="9">
    <source>
        <dbReference type="Google" id="ProtNLM"/>
    </source>
</evidence>
<keyword evidence="2 6" id="KW-0812">Transmembrane</keyword>
<name>A0A9W9QIK2_PENBR</name>
<dbReference type="AlphaFoldDB" id="A0A9W9QIK2"/>
<dbReference type="PANTHER" id="PTHR15549:SF26">
    <property type="entry name" value="AXIAL BUDDING PATTERN PROTEIN 2-RELATED"/>
    <property type="match status" value="1"/>
</dbReference>
<comment type="caution">
    <text evidence="7">The sequence shown here is derived from an EMBL/GenBank/DDBJ whole genome shotgun (WGS) entry which is preliminary data.</text>
</comment>
<evidence type="ECO:0000313" key="8">
    <source>
        <dbReference type="Proteomes" id="UP001147695"/>
    </source>
</evidence>
<dbReference type="EMBL" id="JAPZBQ010000004">
    <property type="protein sequence ID" value="KAJ5335271.1"/>
    <property type="molecule type" value="Genomic_DNA"/>
</dbReference>
<dbReference type="Proteomes" id="UP001147695">
    <property type="component" value="Unassembled WGS sequence"/>
</dbReference>
<reference evidence="7" key="1">
    <citation type="submission" date="2022-12" db="EMBL/GenBank/DDBJ databases">
        <authorList>
            <person name="Petersen C."/>
        </authorList>
    </citation>
    <scope>NUCLEOTIDE SEQUENCE</scope>
    <source>
        <strain evidence="7">IBT 35673</strain>
    </source>
</reference>
<evidence type="ECO:0000256" key="1">
    <source>
        <dbReference type="ARBA" id="ARBA00004167"/>
    </source>
</evidence>
<dbReference type="GO" id="GO:0016020">
    <property type="term" value="C:membrane"/>
    <property type="evidence" value="ECO:0007669"/>
    <property type="project" value="UniProtKB-SubCell"/>
</dbReference>
<organism evidence="7 8">
    <name type="scientific">Penicillium brevicompactum</name>
    <dbReference type="NCBI Taxonomy" id="5074"/>
    <lineage>
        <taxon>Eukaryota</taxon>
        <taxon>Fungi</taxon>
        <taxon>Dikarya</taxon>
        <taxon>Ascomycota</taxon>
        <taxon>Pezizomycotina</taxon>
        <taxon>Eurotiomycetes</taxon>
        <taxon>Eurotiomycetidae</taxon>
        <taxon>Eurotiales</taxon>
        <taxon>Aspergillaceae</taxon>
        <taxon>Penicillium</taxon>
    </lineage>
</organism>
<proteinExistence type="predicted"/>